<dbReference type="Gene3D" id="1.10.260.40">
    <property type="entry name" value="lambda repressor-like DNA-binding domains"/>
    <property type="match status" value="1"/>
</dbReference>
<reference evidence="4" key="1">
    <citation type="journal article" date="2019" name="Int. J. Syst. Evol. Microbiol.">
        <title>The Global Catalogue of Microorganisms (GCM) 10K type strain sequencing project: providing services to taxonomists for standard genome sequencing and annotation.</title>
        <authorList>
            <consortium name="The Broad Institute Genomics Platform"/>
            <consortium name="The Broad Institute Genome Sequencing Center for Infectious Disease"/>
            <person name="Wu L."/>
            <person name="Ma J."/>
        </authorList>
    </citation>
    <scope>NUCLEOTIDE SEQUENCE [LARGE SCALE GENOMIC DNA]</scope>
    <source>
        <strain evidence="4">ZS-35-S2</strain>
    </source>
</reference>
<organism evidence="3 4">
    <name type="scientific">Plantactinospora solaniradicis</name>
    <dbReference type="NCBI Taxonomy" id="1723736"/>
    <lineage>
        <taxon>Bacteria</taxon>
        <taxon>Bacillati</taxon>
        <taxon>Actinomycetota</taxon>
        <taxon>Actinomycetes</taxon>
        <taxon>Micromonosporales</taxon>
        <taxon>Micromonosporaceae</taxon>
        <taxon>Plantactinospora</taxon>
    </lineage>
</organism>
<feature type="domain" description="Transcriptional regulator DauR-like HTH" evidence="2">
    <location>
        <begin position="7"/>
        <end position="28"/>
    </location>
</feature>
<evidence type="ECO:0000313" key="3">
    <source>
        <dbReference type="EMBL" id="MFC6017169.1"/>
    </source>
</evidence>
<comment type="caution">
    <text evidence="3">The sequence shown here is derived from an EMBL/GenBank/DDBJ whole genome shotgun (WGS) entry which is preliminary data.</text>
</comment>
<keyword evidence="4" id="KW-1185">Reference proteome</keyword>
<feature type="region of interest" description="Disordered" evidence="1">
    <location>
        <begin position="48"/>
        <end position="79"/>
    </location>
</feature>
<sequence length="79" mass="8258">MHARGAHTVDQIAAHLGVSRATVYRHLRGGAVPTSPVNNETVLTLIRDDFETPGPGSRVRPSGPAGPGRAAETPPDGWP</sequence>
<evidence type="ECO:0000313" key="4">
    <source>
        <dbReference type="Proteomes" id="UP001596203"/>
    </source>
</evidence>
<name>A0ABW1K821_9ACTN</name>
<evidence type="ECO:0000259" key="2">
    <source>
        <dbReference type="Pfam" id="PF13309"/>
    </source>
</evidence>
<evidence type="ECO:0000256" key="1">
    <source>
        <dbReference type="SAM" id="MobiDB-lite"/>
    </source>
</evidence>
<proteinExistence type="predicted"/>
<dbReference type="InterPro" id="IPR039445">
    <property type="entry name" value="DauR-like_HTH"/>
</dbReference>
<dbReference type="Pfam" id="PF13309">
    <property type="entry name" value="HTH_22"/>
    <property type="match status" value="1"/>
</dbReference>
<feature type="compositionally biased region" description="Low complexity" evidence="1">
    <location>
        <begin position="53"/>
        <end position="71"/>
    </location>
</feature>
<gene>
    <name evidence="3" type="ORF">ACFP2T_13255</name>
</gene>
<dbReference type="Proteomes" id="UP001596203">
    <property type="component" value="Unassembled WGS sequence"/>
</dbReference>
<dbReference type="EMBL" id="JBHSPR010000010">
    <property type="protein sequence ID" value="MFC6017169.1"/>
    <property type="molecule type" value="Genomic_DNA"/>
</dbReference>
<dbReference type="InterPro" id="IPR010982">
    <property type="entry name" value="Lambda_DNA-bd_dom_sf"/>
</dbReference>
<dbReference type="RefSeq" id="WP_377421227.1">
    <property type="nucleotide sequence ID" value="NZ_JBHSPR010000010.1"/>
</dbReference>
<accession>A0ABW1K821</accession>
<protein>
    <submittedName>
        <fullName evidence="3">Helix-turn-helix domain-containing protein</fullName>
    </submittedName>
</protein>